<sequence>MTKNYFLIWILLCCFSSAIAQNYVPLKIVSGFNADVIANGVGAVSSSTTHTFDLTTFNLVSRDFLSQAGNSPLTFGLPVDGRIVASNDSNLIFQLNPYSQNNSLRLTGWGSTGDLVFETPENATRIDILTAAGNAASSAATFSGEVHFTDNTIQSFNGLYAEDWYSYGILSPIVTYGIGRVRVSDNVLEKLNDFPRLHGAQINISVNNYYKKISSIRVFKTTSTTEVLHIMAVTVKKTPDCFQPTNVQVNNIATNQATISWSAAIVSPNLGYEYEIRTSGLPGSGLSGLVASGAVADNTILKDITNLSSSITYFVYVRSKCTTTSFSDWSLPKRFETKCLPPTVTVTGNSICKPGTVNLTATTTNGVLKWYDSPTSQTVLETGGSYTTPALTATKSYWVDATSSNFINLEGGKKSLHSSANEINTFNNWGIVFDLTHDVHLKSTDVFVAAPGTLNVAIYDGSGTEVSSTGDLTVSALGVVTPVTIPLNVQLKAGTGYRLLIKAFNGTKLYRDSSVSFPYKDVSEILSVTSGFFDGYTKNYYYYFYNLVFEKGCKSPRQEVIATVSNSLAPTTTLPIQTFCFEQGTQLKNLSVNGSNIKWYNASTGGNQWSETALVTNGTTYYASQTVNGCESIDRTAIQVTIYNTIEPTASDQTFCIAENKTIADLIATGTAIKWYDVATGGSSLATSEILTTKTYYASQTLNNCESKSRTPVQVTIYNTIEPTASDQAFCIIENKTIADLIATGTAIKWYDVTTGGISLANSDILTTKTYYASQTLNGCESVNRTPVQVTIYDTTEPTASDQAFCIAENKTIADLIATGTAIKWYDAATSGSPLTTSDILTTKTYYASQTLNDCESKSRTPVQVTIYDLAVPTVPDQEFCAIENKTIGDIETAGTIIKWYANTTTTNELSSSTRLNSGIYYAVAQSGSCNSNRIPVNVTIKDTTVPTGETIQYMCAEKEHTIIDLQTDQEEILWYDSAIGGLPLSSSVVLKHMQKYYASFTGQECESNNRLEVQIVIRSCDVIIHNGISANGDGKNDYFSIEGINIFSDNKLEIFNRWGNLVYETKHYGQNDNLFKGFPNTGSNSKGGLLPEGTYYYVFHFTNLDNHLITKTGFLHLNY</sequence>
<feature type="chain" id="PRO_5040791460" evidence="1">
    <location>
        <begin position="21"/>
        <end position="1120"/>
    </location>
</feature>
<dbReference type="SUPFAM" id="SSF49265">
    <property type="entry name" value="Fibronectin type III"/>
    <property type="match status" value="1"/>
</dbReference>
<evidence type="ECO:0000313" key="4">
    <source>
        <dbReference type="Proteomes" id="UP001151133"/>
    </source>
</evidence>
<dbReference type="Gene3D" id="2.60.40.10">
    <property type="entry name" value="Immunoglobulins"/>
    <property type="match status" value="1"/>
</dbReference>
<dbReference type="InterPro" id="IPR013783">
    <property type="entry name" value="Ig-like_fold"/>
</dbReference>
<dbReference type="InterPro" id="IPR036116">
    <property type="entry name" value="FN3_sf"/>
</dbReference>
<dbReference type="EMBL" id="JAOZEV010000035">
    <property type="protein sequence ID" value="MCV9934652.1"/>
    <property type="molecule type" value="Genomic_DNA"/>
</dbReference>
<feature type="signal peptide" evidence="1">
    <location>
        <begin position="1"/>
        <end position="20"/>
    </location>
</feature>
<evidence type="ECO:0000259" key="2">
    <source>
        <dbReference type="PROSITE" id="PS50853"/>
    </source>
</evidence>
<dbReference type="InterPro" id="IPR044023">
    <property type="entry name" value="Ig_7"/>
</dbReference>
<accession>A0A9X3CAN6</accession>
<organism evidence="3 4">
    <name type="scientific">Flavobacterium frigoritolerans</name>
    <dbReference type="NCBI Taxonomy" id="2987686"/>
    <lineage>
        <taxon>Bacteria</taxon>
        <taxon>Pseudomonadati</taxon>
        <taxon>Bacteroidota</taxon>
        <taxon>Flavobacteriia</taxon>
        <taxon>Flavobacteriales</taxon>
        <taxon>Flavobacteriaceae</taxon>
        <taxon>Flavobacterium</taxon>
    </lineage>
</organism>
<keyword evidence="1" id="KW-0732">Signal</keyword>
<reference evidence="3" key="1">
    <citation type="submission" date="2022-10" db="EMBL/GenBank/DDBJ databases">
        <title>Two novel species of Flavobacterium.</title>
        <authorList>
            <person name="Liu Q."/>
            <person name="Xin Y.-H."/>
        </authorList>
    </citation>
    <scope>NUCLEOTIDE SEQUENCE</scope>
    <source>
        <strain evidence="3">LS1R47</strain>
    </source>
</reference>
<dbReference type="PROSITE" id="PS50853">
    <property type="entry name" value="FN3"/>
    <property type="match status" value="1"/>
</dbReference>
<name>A0A9X3CAN6_9FLAO</name>
<dbReference type="Proteomes" id="UP001151133">
    <property type="component" value="Unassembled WGS sequence"/>
</dbReference>
<dbReference type="InterPro" id="IPR003961">
    <property type="entry name" value="FN3_dom"/>
</dbReference>
<evidence type="ECO:0000313" key="3">
    <source>
        <dbReference type="EMBL" id="MCV9934652.1"/>
    </source>
</evidence>
<gene>
    <name evidence="3" type="ORF">OIU80_20410</name>
</gene>
<evidence type="ECO:0000256" key="1">
    <source>
        <dbReference type="SAM" id="SignalP"/>
    </source>
</evidence>
<dbReference type="RefSeq" id="WP_264288816.1">
    <property type="nucleotide sequence ID" value="NZ_JAOZEV010000035.1"/>
</dbReference>
<dbReference type="Pfam" id="PF13585">
    <property type="entry name" value="CHU_C"/>
    <property type="match status" value="1"/>
</dbReference>
<dbReference type="Pfam" id="PF19081">
    <property type="entry name" value="Ig_7"/>
    <property type="match status" value="5"/>
</dbReference>
<feature type="domain" description="Fibronectin type-III" evidence="2">
    <location>
        <begin position="243"/>
        <end position="342"/>
    </location>
</feature>
<protein>
    <submittedName>
        <fullName evidence="3">Gliding motility-associated C-terminal domain-containing protein</fullName>
    </submittedName>
</protein>
<keyword evidence="4" id="KW-1185">Reference proteome</keyword>
<proteinExistence type="predicted"/>
<comment type="caution">
    <text evidence="3">The sequence shown here is derived from an EMBL/GenBank/DDBJ whole genome shotgun (WGS) entry which is preliminary data.</text>
</comment>
<dbReference type="CDD" id="cd00063">
    <property type="entry name" value="FN3"/>
    <property type="match status" value="1"/>
</dbReference>
<dbReference type="AlphaFoldDB" id="A0A9X3CAN6"/>